<name>A0A7R9NZT9_9NEOP</name>
<accession>A0A7R9NZT9</accession>
<sequence length="175" mass="19335">MGLMSIRLSCVGRLIKVELYMTGGGTFTKQLNDEGAKLMALLKPQFVPLVNLSDSDAGYHFELPGEEQVEKQSEECLVNPTHSTIIENPVVSCPVASAIYGFHDLSVLVGAKGYFETWFRIRTLKETFKSVPLNQADGNLEHHALVLCKGVHCPKISSPDDMEQFAPSVKYGDEF</sequence>
<reference evidence="1" key="1">
    <citation type="submission" date="2020-11" db="EMBL/GenBank/DDBJ databases">
        <authorList>
            <person name="Tran Van P."/>
        </authorList>
    </citation>
    <scope>NUCLEOTIDE SEQUENCE</scope>
</reference>
<dbReference type="AlphaFoldDB" id="A0A7R9NZT9"/>
<evidence type="ECO:0000313" key="1">
    <source>
        <dbReference type="EMBL" id="CAD7462183.1"/>
    </source>
</evidence>
<dbReference type="EMBL" id="OE005720">
    <property type="protein sequence ID" value="CAD7462183.1"/>
    <property type="molecule type" value="Genomic_DNA"/>
</dbReference>
<gene>
    <name evidence="1" type="ORF">TTEB3V08_LOCUS10077</name>
</gene>
<proteinExistence type="predicted"/>
<organism evidence="1">
    <name type="scientific">Timema tahoe</name>
    <dbReference type="NCBI Taxonomy" id="61484"/>
    <lineage>
        <taxon>Eukaryota</taxon>
        <taxon>Metazoa</taxon>
        <taxon>Ecdysozoa</taxon>
        <taxon>Arthropoda</taxon>
        <taxon>Hexapoda</taxon>
        <taxon>Insecta</taxon>
        <taxon>Pterygota</taxon>
        <taxon>Neoptera</taxon>
        <taxon>Polyneoptera</taxon>
        <taxon>Phasmatodea</taxon>
        <taxon>Timematodea</taxon>
        <taxon>Timematoidea</taxon>
        <taxon>Timematidae</taxon>
        <taxon>Timema</taxon>
    </lineage>
</organism>
<protein>
    <submittedName>
        <fullName evidence="1">Uncharacterized protein</fullName>
    </submittedName>
</protein>